<name>A0AA36DSN6_CYLNA</name>
<dbReference type="Proteomes" id="UP001176961">
    <property type="component" value="Unassembled WGS sequence"/>
</dbReference>
<dbReference type="AlphaFoldDB" id="A0AA36DSN6"/>
<evidence type="ECO:0000313" key="2">
    <source>
        <dbReference type="Proteomes" id="UP001176961"/>
    </source>
</evidence>
<protein>
    <submittedName>
        <fullName evidence="1">Uncharacterized protein</fullName>
    </submittedName>
</protein>
<dbReference type="EMBL" id="CATQJL010000112">
    <property type="protein sequence ID" value="CAJ0592653.1"/>
    <property type="molecule type" value="Genomic_DNA"/>
</dbReference>
<organism evidence="1 2">
    <name type="scientific">Cylicocyclus nassatus</name>
    <name type="common">Nematode worm</name>
    <dbReference type="NCBI Taxonomy" id="53992"/>
    <lineage>
        <taxon>Eukaryota</taxon>
        <taxon>Metazoa</taxon>
        <taxon>Ecdysozoa</taxon>
        <taxon>Nematoda</taxon>
        <taxon>Chromadorea</taxon>
        <taxon>Rhabditida</taxon>
        <taxon>Rhabditina</taxon>
        <taxon>Rhabditomorpha</taxon>
        <taxon>Strongyloidea</taxon>
        <taxon>Strongylidae</taxon>
        <taxon>Cylicocyclus</taxon>
    </lineage>
</organism>
<proteinExistence type="predicted"/>
<keyword evidence="2" id="KW-1185">Reference proteome</keyword>
<accession>A0AA36DSN6</accession>
<evidence type="ECO:0000313" key="1">
    <source>
        <dbReference type="EMBL" id="CAJ0592653.1"/>
    </source>
</evidence>
<comment type="caution">
    <text evidence="1">The sequence shown here is derived from an EMBL/GenBank/DDBJ whole genome shotgun (WGS) entry which is preliminary data.</text>
</comment>
<reference evidence="1" key="1">
    <citation type="submission" date="2023-07" db="EMBL/GenBank/DDBJ databases">
        <authorList>
            <consortium name="CYATHOMIX"/>
        </authorList>
    </citation>
    <scope>NUCLEOTIDE SEQUENCE</scope>
    <source>
        <strain evidence="1">N/A</strain>
    </source>
</reference>
<gene>
    <name evidence="1" type="ORF">CYNAS_LOCUS4636</name>
</gene>
<sequence length="56" mass="6559">MTCAIDFMNFNGRPSGEYATQADCNLQDHFLGMSFRKHLQIALLFQNRQYYSPIVR</sequence>